<evidence type="ECO:0000259" key="4">
    <source>
        <dbReference type="SMART" id="SM00079"/>
    </source>
</evidence>
<dbReference type="EMBL" id="CP101990">
    <property type="protein sequence ID" value="UUI68452.1"/>
    <property type="molecule type" value="Genomic_DNA"/>
</dbReference>
<dbReference type="Gene3D" id="3.40.190.10">
    <property type="entry name" value="Periplasmic binding protein-like II"/>
    <property type="match status" value="2"/>
</dbReference>
<dbReference type="SUPFAM" id="SSF53850">
    <property type="entry name" value="Periplasmic binding protein-like II"/>
    <property type="match status" value="1"/>
</dbReference>
<evidence type="ECO:0000259" key="3">
    <source>
        <dbReference type="SMART" id="SM00062"/>
    </source>
</evidence>
<feature type="domain" description="Solute-binding protein family 3/N-terminal" evidence="3">
    <location>
        <begin position="53"/>
        <end position="281"/>
    </location>
</feature>
<evidence type="ECO:0000256" key="2">
    <source>
        <dbReference type="SAM" id="SignalP"/>
    </source>
</evidence>
<dbReference type="SMART" id="SM00079">
    <property type="entry name" value="PBPe"/>
    <property type="match status" value="1"/>
</dbReference>
<name>A0ABY5KH33_9ACTN</name>
<keyword evidence="6" id="KW-1185">Reference proteome</keyword>
<dbReference type="InterPro" id="IPR001320">
    <property type="entry name" value="Iontro_rcpt_C"/>
</dbReference>
<dbReference type="CDD" id="cd13530">
    <property type="entry name" value="PBP2_peptides_like"/>
    <property type="match status" value="1"/>
</dbReference>
<evidence type="ECO:0000256" key="1">
    <source>
        <dbReference type="ARBA" id="ARBA00022729"/>
    </source>
</evidence>
<reference evidence="5 6" key="1">
    <citation type="submission" date="2022-07" db="EMBL/GenBank/DDBJ databases">
        <title>Novel species in genus Aeromicrobium.</title>
        <authorList>
            <person name="Ye L."/>
        </authorList>
    </citation>
    <scope>NUCLEOTIDE SEQUENCE [LARGE SCALE GENOMIC DNA]</scope>
    <source>
        <strain evidence="6">zg-Y50</strain>
    </source>
</reference>
<feature type="chain" id="PRO_5047469397" evidence="2">
    <location>
        <begin position="20"/>
        <end position="288"/>
    </location>
</feature>
<accession>A0ABY5KH33</accession>
<dbReference type="SMART" id="SM00062">
    <property type="entry name" value="PBPb"/>
    <property type="match status" value="1"/>
</dbReference>
<evidence type="ECO:0000313" key="5">
    <source>
        <dbReference type="EMBL" id="UUI68452.1"/>
    </source>
</evidence>
<sequence>MKRSLLAVPLALMFSVAAACAPADDSDNAKASDSTPAASQCAVDQLPLTAKGKLTIGTDDPAFEPWFSDNDPSNAKGFESAVAYAVAEQMGFAKDDVVWTKVPFNTAYQPGKKGFDFDINQVSITEDRKKAVDFSKPYYSANQAIIVMDDSKFADVDSLDDFKAASLGAQIGTTSLKAIESLATQDAPLVYDDTTKAALALTNGQVDGIVADLPTAFYLVAAEIEGAKIAGQFEYAGDEPEEFGLLLQKDSELTPCVDAAVTALTEDGTFADLEQKWLSSSQDVPVLK</sequence>
<dbReference type="PANTHER" id="PTHR35936">
    <property type="entry name" value="MEMBRANE-BOUND LYTIC MUREIN TRANSGLYCOSYLASE F"/>
    <property type="match status" value="1"/>
</dbReference>
<dbReference type="PROSITE" id="PS51257">
    <property type="entry name" value="PROKAR_LIPOPROTEIN"/>
    <property type="match status" value="1"/>
</dbReference>
<dbReference type="InterPro" id="IPR001638">
    <property type="entry name" value="Solute-binding_3/MltF_N"/>
</dbReference>
<protein>
    <submittedName>
        <fullName evidence="5">ABC transporter substrate-binding protein</fullName>
    </submittedName>
</protein>
<feature type="signal peptide" evidence="2">
    <location>
        <begin position="1"/>
        <end position="19"/>
    </location>
</feature>
<dbReference type="RefSeq" id="WP_232418411.1">
    <property type="nucleotide sequence ID" value="NZ_CP101990.1"/>
</dbReference>
<gene>
    <name evidence="5" type="ORF">NP095_14765</name>
</gene>
<feature type="domain" description="Ionotropic glutamate receptor C-terminal" evidence="4">
    <location>
        <begin position="53"/>
        <end position="280"/>
    </location>
</feature>
<evidence type="ECO:0000313" key="6">
    <source>
        <dbReference type="Proteomes" id="UP001315860"/>
    </source>
</evidence>
<dbReference type="PANTHER" id="PTHR35936:SF19">
    <property type="entry name" value="AMINO-ACID-BINDING PROTEIN YXEM-RELATED"/>
    <property type="match status" value="1"/>
</dbReference>
<keyword evidence="1 2" id="KW-0732">Signal</keyword>
<dbReference type="Proteomes" id="UP001315860">
    <property type="component" value="Chromosome"/>
</dbReference>
<dbReference type="Pfam" id="PF00497">
    <property type="entry name" value="SBP_bac_3"/>
    <property type="match status" value="1"/>
</dbReference>
<proteinExistence type="predicted"/>
<organism evidence="5 6">
    <name type="scientific">Aeromicrobium duanguangcaii</name>
    <dbReference type="NCBI Taxonomy" id="2968086"/>
    <lineage>
        <taxon>Bacteria</taxon>
        <taxon>Bacillati</taxon>
        <taxon>Actinomycetota</taxon>
        <taxon>Actinomycetes</taxon>
        <taxon>Propionibacteriales</taxon>
        <taxon>Nocardioidaceae</taxon>
        <taxon>Aeromicrobium</taxon>
    </lineage>
</organism>